<dbReference type="EMBL" id="RWKA01000001">
    <property type="protein sequence ID" value="TGB47783.1"/>
    <property type="molecule type" value="Genomic_DNA"/>
</dbReference>
<dbReference type="SUPFAM" id="SSF46785">
    <property type="entry name" value="Winged helix' DNA-binding domain"/>
    <property type="match status" value="1"/>
</dbReference>
<dbReference type="InterPro" id="IPR000835">
    <property type="entry name" value="HTH_MarR-typ"/>
</dbReference>
<protein>
    <submittedName>
        <fullName evidence="2">MarR family transcriptional regulator</fullName>
    </submittedName>
</protein>
<dbReference type="PANTHER" id="PTHR39515">
    <property type="entry name" value="CONSERVED PROTEIN"/>
    <property type="match status" value="1"/>
</dbReference>
<sequence>MRHTSATSSTPSSFRQCEQPMIDTDSEPGDHVTSQADDVAEQLQRVLHSLWNCYRSYAGANNVAGELTGAQLAILSELVAHGPTRVTALAASLSVRPPSITVTVDRLERMGLVTRWARSIDQREVRIDITARGRRTRRETLTARAARTNAVLAQLSSHDREALRRGLPLLEELARAIEIDQERSDGARH</sequence>
<feature type="compositionally biased region" description="Polar residues" evidence="1">
    <location>
        <begin position="1"/>
        <end position="16"/>
    </location>
</feature>
<dbReference type="AlphaFoldDB" id="A0A4Z0HT98"/>
<name>A0A4Z0HT98_MYCPR</name>
<evidence type="ECO:0000256" key="1">
    <source>
        <dbReference type="SAM" id="MobiDB-lite"/>
    </source>
</evidence>
<dbReference type="PANTHER" id="PTHR39515:SF2">
    <property type="entry name" value="HTH-TYPE TRANSCRIPTIONAL REGULATOR RV0880"/>
    <property type="match status" value="1"/>
</dbReference>
<evidence type="ECO:0000313" key="2">
    <source>
        <dbReference type="EMBL" id="TGB47783.1"/>
    </source>
</evidence>
<dbReference type="InterPro" id="IPR036390">
    <property type="entry name" value="WH_DNA-bd_sf"/>
</dbReference>
<reference evidence="2 3" key="1">
    <citation type="submission" date="2018-12" db="EMBL/GenBank/DDBJ databases">
        <title>Draft genome sequences of Mycolicibacterium peregrinum isolated from a pig with lymphadenitis and from soil on the same Japanese pig farm.</title>
        <authorList>
            <person name="Komatsu T."/>
            <person name="Ohya K."/>
            <person name="Sawai K."/>
            <person name="Odoi J.O."/>
            <person name="Otsu K."/>
            <person name="Ota A."/>
            <person name="Ito T."/>
            <person name="Kawai M."/>
            <person name="Maruyama F."/>
        </authorList>
    </citation>
    <scope>NUCLEOTIDE SEQUENCE [LARGE SCALE GENOMIC DNA]</scope>
    <source>
        <strain evidence="2 3">138</strain>
    </source>
</reference>
<dbReference type="Pfam" id="PF01047">
    <property type="entry name" value="MarR"/>
    <property type="match status" value="1"/>
</dbReference>
<comment type="caution">
    <text evidence="2">The sequence shown here is derived from an EMBL/GenBank/DDBJ whole genome shotgun (WGS) entry which is preliminary data.</text>
</comment>
<dbReference type="Gene3D" id="1.10.10.10">
    <property type="entry name" value="Winged helix-like DNA-binding domain superfamily/Winged helix DNA-binding domain"/>
    <property type="match status" value="1"/>
</dbReference>
<gene>
    <name evidence="2" type="ORF">EJD98_02430</name>
</gene>
<feature type="region of interest" description="Disordered" evidence="1">
    <location>
        <begin position="1"/>
        <end position="33"/>
    </location>
</feature>
<dbReference type="PROSITE" id="PS50995">
    <property type="entry name" value="HTH_MARR_2"/>
    <property type="match status" value="1"/>
</dbReference>
<dbReference type="RefSeq" id="WP_135358466.1">
    <property type="nucleotide sequence ID" value="NZ_RWJZ01000001.1"/>
</dbReference>
<dbReference type="Proteomes" id="UP000297792">
    <property type="component" value="Unassembled WGS sequence"/>
</dbReference>
<proteinExistence type="predicted"/>
<keyword evidence="3" id="KW-1185">Reference proteome</keyword>
<evidence type="ECO:0000313" key="3">
    <source>
        <dbReference type="Proteomes" id="UP000297792"/>
    </source>
</evidence>
<accession>A0A4Z0HT98</accession>
<dbReference type="InterPro" id="IPR036388">
    <property type="entry name" value="WH-like_DNA-bd_sf"/>
</dbReference>
<organism evidence="2 3">
    <name type="scientific">Mycolicibacterium peregrinum</name>
    <name type="common">Mycobacterium peregrinum</name>
    <dbReference type="NCBI Taxonomy" id="43304"/>
    <lineage>
        <taxon>Bacteria</taxon>
        <taxon>Bacillati</taxon>
        <taxon>Actinomycetota</taxon>
        <taxon>Actinomycetes</taxon>
        <taxon>Mycobacteriales</taxon>
        <taxon>Mycobacteriaceae</taxon>
        <taxon>Mycolicibacterium</taxon>
    </lineage>
</organism>
<dbReference type="SMART" id="SM00347">
    <property type="entry name" value="HTH_MARR"/>
    <property type="match status" value="1"/>
</dbReference>
<dbReference type="InterPro" id="IPR052526">
    <property type="entry name" value="HTH-type_Bedaq_tolerance"/>
</dbReference>
<dbReference type="GO" id="GO:0003700">
    <property type="term" value="F:DNA-binding transcription factor activity"/>
    <property type="evidence" value="ECO:0007669"/>
    <property type="project" value="InterPro"/>
</dbReference>